<keyword evidence="2" id="KW-0812">Transmembrane</keyword>
<dbReference type="EMBL" id="BFEA01000204">
    <property type="protein sequence ID" value="GBG74484.1"/>
    <property type="molecule type" value="Genomic_DNA"/>
</dbReference>
<feature type="region of interest" description="Disordered" evidence="5">
    <location>
        <begin position="84"/>
        <end position="273"/>
    </location>
</feature>
<evidence type="ECO:0000256" key="3">
    <source>
        <dbReference type="ARBA" id="ARBA00022989"/>
    </source>
</evidence>
<proteinExistence type="predicted"/>
<accession>A0A388KWP9</accession>
<evidence type="ECO:0000313" key="6">
    <source>
        <dbReference type="EMBL" id="GBG74484.1"/>
    </source>
</evidence>
<evidence type="ECO:0000256" key="5">
    <source>
        <dbReference type="SAM" id="MobiDB-lite"/>
    </source>
</evidence>
<organism evidence="6 7">
    <name type="scientific">Chara braunii</name>
    <name type="common">Braun's stonewort</name>
    <dbReference type="NCBI Taxonomy" id="69332"/>
    <lineage>
        <taxon>Eukaryota</taxon>
        <taxon>Viridiplantae</taxon>
        <taxon>Streptophyta</taxon>
        <taxon>Charophyceae</taxon>
        <taxon>Charales</taxon>
        <taxon>Characeae</taxon>
        <taxon>Chara</taxon>
    </lineage>
</organism>
<dbReference type="GO" id="GO:0009306">
    <property type="term" value="P:protein secretion"/>
    <property type="evidence" value="ECO:0007669"/>
    <property type="project" value="InterPro"/>
</dbReference>
<evidence type="ECO:0000313" key="7">
    <source>
        <dbReference type="Proteomes" id="UP000265515"/>
    </source>
</evidence>
<protein>
    <submittedName>
        <fullName evidence="6">Uncharacterized protein</fullName>
    </submittedName>
</protein>
<keyword evidence="4" id="KW-0472">Membrane</keyword>
<dbReference type="InterPro" id="IPR055330">
    <property type="entry name" value="SECE1-like"/>
</dbReference>
<dbReference type="GO" id="GO:0009535">
    <property type="term" value="C:chloroplast thylakoid membrane"/>
    <property type="evidence" value="ECO:0007669"/>
    <property type="project" value="TreeGrafter"/>
</dbReference>
<comment type="caution">
    <text evidence="6">The sequence shown here is derived from an EMBL/GenBank/DDBJ whole genome shotgun (WGS) entry which is preliminary data.</text>
</comment>
<feature type="compositionally biased region" description="Gly residues" evidence="5">
    <location>
        <begin position="238"/>
        <end position="247"/>
    </location>
</feature>
<evidence type="ECO:0000256" key="2">
    <source>
        <dbReference type="ARBA" id="ARBA00022692"/>
    </source>
</evidence>
<dbReference type="Gramene" id="GBG74484">
    <property type="protein sequence ID" value="GBG74484"/>
    <property type="gene ID" value="CBR_g18894"/>
</dbReference>
<dbReference type="InterPro" id="IPR005807">
    <property type="entry name" value="SecE_bac"/>
</dbReference>
<dbReference type="NCBIfam" id="TIGR00964">
    <property type="entry name" value="secE_bact"/>
    <property type="match status" value="1"/>
</dbReference>
<feature type="compositionally biased region" description="Low complexity" evidence="5">
    <location>
        <begin position="219"/>
        <end position="235"/>
    </location>
</feature>
<comment type="subcellular location">
    <subcellularLocation>
        <location evidence="1">Membrane</location>
    </subcellularLocation>
</comment>
<sequence length="403" mass="41825">MASATWLVQSPVTQLALQNDAWHDDRSHSQVRMGLEMAGSTAKPLFRNEGNARLHGANATVVKAGIRTRIASDNRSALVCRRAGLSPSSSTSSSSSSSSSFSPSQSSPSSGSVLSSSSSSSSCRAGAHGGLALGMAGSRWEESRPQRVGVRTQAKGKRKQRTKTETPSRVSAPPAPPSPTTSLAGSEDPVRNEDIQTSGEEEEGGGEGGGERRGEEVDQSSSGVSVASRVSVRDGYGARDGGTVGGEGEGEGEEEPSVVGGRAQASGAGDEIEPRAVANEGAEELSVVAGEEEKGQPATMENPEEDMAKALADLSREKRSSRLSQGADGWSSTAEFWQGVVEETMLIEWPAFGKVLQTTGVVVAMILGGSVFLITINGTFAQLAEKAFNDPEVGAAVRALFNR</sequence>
<reference evidence="6 7" key="1">
    <citation type="journal article" date="2018" name="Cell">
        <title>The Chara Genome: Secondary Complexity and Implications for Plant Terrestrialization.</title>
        <authorList>
            <person name="Nishiyama T."/>
            <person name="Sakayama H."/>
            <person name="Vries J.D."/>
            <person name="Buschmann H."/>
            <person name="Saint-Marcoux D."/>
            <person name="Ullrich K.K."/>
            <person name="Haas F.B."/>
            <person name="Vanderstraeten L."/>
            <person name="Becker D."/>
            <person name="Lang D."/>
            <person name="Vosolsobe S."/>
            <person name="Rombauts S."/>
            <person name="Wilhelmsson P.K.I."/>
            <person name="Janitza P."/>
            <person name="Kern R."/>
            <person name="Heyl A."/>
            <person name="Rumpler F."/>
            <person name="Villalobos L.I.A.C."/>
            <person name="Clay J.M."/>
            <person name="Skokan R."/>
            <person name="Toyoda A."/>
            <person name="Suzuki Y."/>
            <person name="Kagoshima H."/>
            <person name="Schijlen E."/>
            <person name="Tajeshwar N."/>
            <person name="Catarino B."/>
            <person name="Hetherington A.J."/>
            <person name="Saltykova A."/>
            <person name="Bonnot C."/>
            <person name="Breuninger H."/>
            <person name="Symeonidi A."/>
            <person name="Radhakrishnan G.V."/>
            <person name="Van Nieuwerburgh F."/>
            <person name="Deforce D."/>
            <person name="Chang C."/>
            <person name="Karol K.G."/>
            <person name="Hedrich R."/>
            <person name="Ulvskov P."/>
            <person name="Glockner G."/>
            <person name="Delwiche C.F."/>
            <person name="Petrasek J."/>
            <person name="Van de Peer Y."/>
            <person name="Friml J."/>
            <person name="Beilby M."/>
            <person name="Dolan L."/>
            <person name="Kohara Y."/>
            <person name="Sugano S."/>
            <person name="Fujiyama A."/>
            <person name="Delaux P.-M."/>
            <person name="Quint M."/>
            <person name="TheiBen G."/>
            <person name="Hagemann M."/>
            <person name="Harholt J."/>
            <person name="Dunand C."/>
            <person name="Zachgo S."/>
            <person name="Langdale J."/>
            <person name="Maumus F."/>
            <person name="Straeten D.V.D."/>
            <person name="Gould S.B."/>
            <person name="Rensing S.A."/>
        </authorList>
    </citation>
    <scope>NUCLEOTIDE SEQUENCE [LARGE SCALE GENOMIC DNA]</scope>
    <source>
        <strain evidence="6 7">S276</strain>
    </source>
</reference>
<evidence type="ECO:0000256" key="4">
    <source>
        <dbReference type="ARBA" id="ARBA00023136"/>
    </source>
</evidence>
<gene>
    <name evidence="6" type="ORF">CBR_g18894</name>
</gene>
<keyword evidence="3" id="KW-1133">Transmembrane helix</keyword>
<keyword evidence="7" id="KW-1185">Reference proteome</keyword>
<dbReference type="PANTHER" id="PTHR37240">
    <property type="entry name" value="PREPROTEIN TRANSLOCASE SUBUNIT SECE1"/>
    <property type="match status" value="1"/>
</dbReference>
<dbReference type="GO" id="GO:0008320">
    <property type="term" value="F:protein transmembrane transporter activity"/>
    <property type="evidence" value="ECO:0007669"/>
    <property type="project" value="InterPro"/>
</dbReference>
<name>A0A388KWP9_CHABU</name>
<feature type="compositionally biased region" description="Low complexity" evidence="5">
    <location>
        <begin position="86"/>
        <end position="126"/>
    </location>
</feature>
<dbReference type="Proteomes" id="UP000265515">
    <property type="component" value="Unassembled WGS sequence"/>
</dbReference>
<dbReference type="AlphaFoldDB" id="A0A388KWP9"/>
<dbReference type="STRING" id="69332.A0A388KWP9"/>
<dbReference type="OrthoDB" id="1937988at2759"/>
<evidence type="ECO:0000256" key="1">
    <source>
        <dbReference type="ARBA" id="ARBA00004370"/>
    </source>
</evidence>
<dbReference type="PANTHER" id="PTHR37240:SF1">
    <property type="entry name" value="PREPROTEIN TRANSLOCASE SUBUNIT SECE1"/>
    <property type="match status" value="1"/>
</dbReference>